<dbReference type="InterPro" id="IPR001544">
    <property type="entry name" value="Aminotrans_IV"/>
</dbReference>
<comment type="similarity">
    <text evidence="2">Belongs to the class-IV pyridoxal-phosphate-dependent aminotransferase family.</text>
</comment>
<evidence type="ECO:0000256" key="1">
    <source>
        <dbReference type="ARBA" id="ARBA00001933"/>
    </source>
</evidence>
<dbReference type="GO" id="GO:0004084">
    <property type="term" value="F:branched-chain-amino-acid transaminase activity"/>
    <property type="evidence" value="ECO:0007669"/>
    <property type="project" value="InterPro"/>
</dbReference>
<evidence type="ECO:0000313" key="7">
    <source>
        <dbReference type="Proteomes" id="UP000673691"/>
    </source>
</evidence>
<dbReference type="Pfam" id="PF01063">
    <property type="entry name" value="Aminotran_4"/>
    <property type="match status" value="1"/>
</dbReference>
<dbReference type="PANTHER" id="PTHR42825:SF2">
    <property type="entry name" value="BRANCHED-CHAIN-AMINO-ACID AMINOTRANSFERASE 3, CHLOROPLASTIC-RELATED"/>
    <property type="match status" value="1"/>
</dbReference>
<keyword evidence="7" id="KW-1185">Reference proteome</keyword>
<dbReference type="Gene3D" id="3.20.10.10">
    <property type="entry name" value="D-amino Acid Aminotransferase, subunit A, domain 2"/>
    <property type="match status" value="1"/>
</dbReference>
<sequence>MTQAADARGPAPDAPDALAAAGGEAALDWKVVGFDFRRTNSYIRYSWSAETRAWSAGVSVSEPYVQVHVCAASLNYGQQCFEGLKAFRCKDGRVRLFRPDENAARMIRSAQRLGMVPPPADLFISACYRAVAENMEFVPPYGSGASLYIRPLLLANGPTLGLVAADNFDFIVYVSPVAPFYSQQGVMKAMKAMIPEDFDRGPFCFFFSFPAASAAVVMTDAFPAGQLGGNYAPATEPGRRAKKEGYSVLLFLDSKTRTLVEEFSSANFLAVRHAGPGAYTVVAPESDSILPSITCKSVLELAATFPGWTVERRPVEWREGADGEFDEVAAVGTAVILNPVSHIAYGDVTVKCGPENGLGEACQVLYDHILGIQTGDKEDVM</sequence>
<keyword evidence="3 6" id="KW-0032">Aminotransferase</keyword>
<dbReference type="AlphaFoldDB" id="A0A8H8A111"/>
<comment type="cofactor">
    <cofactor evidence="1">
        <name>pyridoxal 5'-phosphate</name>
        <dbReference type="ChEBI" id="CHEBI:597326"/>
    </cofactor>
</comment>
<protein>
    <submittedName>
        <fullName evidence="6">Branched-chain amino acid aminotransferase</fullName>
    </submittedName>
</protein>
<proteinExistence type="inferred from homology"/>
<feature type="non-terminal residue" evidence="6">
    <location>
        <position position="381"/>
    </location>
</feature>
<dbReference type="SUPFAM" id="SSF56752">
    <property type="entry name" value="D-aminoacid aminotransferase-like PLP-dependent enzymes"/>
    <property type="match status" value="1"/>
</dbReference>
<dbReference type="OrthoDB" id="409992at2759"/>
<dbReference type="Proteomes" id="UP000673691">
    <property type="component" value="Unassembled WGS sequence"/>
</dbReference>
<dbReference type="InterPro" id="IPR005786">
    <property type="entry name" value="B_amino_transII"/>
</dbReference>
<dbReference type="InterPro" id="IPR043132">
    <property type="entry name" value="BCAT-like_C"/>
</dbReference>
<dbReference type="GO" id="GO:0009081">
    <property type="term" value="P:branched-chain amino acid metabolic process"/>
    <property type="evidence" value="ECO:0007669"/>
    <property type="project" value="InterPro"/>
</dbReference>
<keyword evidence="5" id="KW-0663">Pyridoxal phosphate</keyword>
<dbReference type="PANTHER" id="PTHR42825">
    <property type="entry name" value="AMINO ACID AMINOTRANSFERASE"/>
    <property type="match status" value="1"/>
</dbReference>
<dbReference type="InterPro" id="IPR036038">
    <property type="entry name" value="Aminotransferase-like"/>
</dbReference>
<dbReference type="InterPro" id="IPR043131">
    <property type="entry name" value="BCAT-like_N"/>
</dbReference>
<dbReference type="Gene3D" id="3.30.470.10">
    <property type="match status" value="1"/>
</dbReference>
<accession>A0A8H8A111</accession>
<dbReference type="EMBL" id="JAEFCI010001300">
    <property type="protein sequence ID" value="KAG5463002.1"/>
    <property type="molecule type" value="Genomic_DNA"/>
</dbReference>
<dbReference type="PIRSF" id="PIRSF006468">
    <property type="entry name" value="BCAT1"/>
    <property type="match status" value="1"/>
</dbReference>
<evidence type="ECO:0000256" key="3">
    <source>
        <dbReference type="ARBA" id="ARBA00022576"/>
    </source>
</evidence>
<gene>
    <name evidence="6" type="ORF">BJ554DRAFT_2442</name>
</gene>
<evidence type="ECO:0000256" key="2">
    <source>
        <dbReference type="ARBA" id="ARBA00009320"/>
    </source>
</evidence>
<evidence type="ECO:0000256" key="5">
    <source>
        <dbReference type="ARBA" id="ARBA00022898"/>
    </source>
</evidence>
<name>A0A8H8A111_9FUNG</name>
<organism evidence="6 7">
    <name type="scientific">Olpidium bornovanus</name>
    <dbReference type="NCBI Taxonomy" id="278681"/>
    <lineage>
        <taxon>Eukaryota</taxon>
        <taxon>Fungi</taxon>
        <taxon>Fungi incertae sedis</taxon>
        <taxon>Olpidiomycota</taxon>
        <taxon>Olpidiomycotina</taxon>
        <taxon>Olpidiomycetes</taxon>
        <taxon>Olpidiales</taxon>
        <taxon>Olpidiaceae</taxon>
        <taxon>Olpidium</taxon>
    </lineage>
</organism>
<evidence type="ECO:0000313" key="6">
    <source>
        <dbReference type="EMBL" id="KAG5463002.1"/>
    </source>
</evidence>
<comment type="caution">
    <text evidence="6">The sequence shown here is derived from an EMBL/GenBank/DDBJ whole genome shotgun (WGS) entry which is preliminary data.</text>
</comment>
<evidence type="ECO:0000256" key="4">
    <source>
        <dbReference type="ARBA" id="ARBA00022679"/>
    </source>
</evidence>
<reference evidence="6 7" key="1">
    <citation type="journal article" name="Sci. Rep.">
        <title>Genome-scale phylogenetic analyses confirm Olpidium as the closest living zoosporic fungus to the non-flagellated, terrestrial fungi.</title>
        <authorList>
            <person name="Chang Y."/>
            <person name="Rochon D."/>
            <person name="Sekimoto S."/>
            <person name="Wang Y."/>
            <person name="Chovatia M."/>
            <person name="Sandor L."/>
            <person name="Salamov A."/>
            <person name="Grigoriev I.V."/>
            <person name="Stajich J.E."/>
            <person name="Spatafora J.W."/>
        </authorList>
    </citation>
    <scope>NUCLEOTIDE SEQUENCE [LARGE SCALE GENOMIC DNA]</scope>
    <source>
        <strain evidence="6">S191</strain>
    </source>
</reference>
<keyword evidence="4" id="KW-0808">Transferase</keyword>